<keyword evidence="3" id="KW-1185">Reference proteome</keyword>
<name>A0A2U1TIG7_9GAMM</name>
<feature type="chain" id="PRO_5015464276" description="SH3 domain-containing protein" evidence="1">
    <location>
        <begin position="19"/>
        <end position="115"/>
    </location>
</feature>
<accession>A0A2U1TIG7</accession>
<dbReference type="RefSeq" id="WP_136168889.1">
    <property type="nucleotide sequence ID" value="NZ_KZ819133.1"/>
</dbReference>
<dbReference type="AlphaFoldDB" id="A0A2U1TIG7"/>
<sequence length="115" mass="13291">MIKKLLVLTLLFSSHVVANTDCRAIDEKAQEKATRFDSTDNGYTVTGKERSYFYTAPNEDCIKKQVFIIPGDKVNAYLDYNEYYYVMYFKKDGQQVEGWIKQEQLKPNDTGVAPK</sequence>
<evidence type="ECO:0000313" key="2">
    <source>
        <dbReference type="EMBL" id="PWC09213.1"/>
    </source>
</evidence>
<proteinExistence type="predicted"/>
<feature type="signal peptide" evidence="1">
    <location>
        <begin position="1"/>
        <end position="18"/>
    </location>
</feature>
<comment type="caution">
    <text evidence="2">The sequence shown here is derived from an EMBL/GenBank/DDBJ whole genome shotgun (WGS) entry which is preliminary data.</text>
</comment>
<evidence type="ECO:0008006" key="4">
    <source>
        <dbReference type="Google" id="ProtNLM"/>
    </source>
</evidence>
<evidence type="ECO:0000313" key="3">
    <source>
        <dbReference type="Proteomes" id="UP000296159"/>
    </source>
</evidence>
<reference evidence="2 3" key="1">
    <citation type="submission" date="2018-04" db="EMBL/GenBank/DDBJ databases">
        <title>Brenneria corticis sp.nov.</title>
        <authorList>
            <person name="Li Y."/>
        </authorList>
    </citation>
    <scope>NUCLEOTIDE SEQUENCE [LARGE SCALE GENOMIC DNA]</scope>
    <source>
        <strain evidence="2 3">CFCC 11842</strain>
    </source>
</reference>
<evidence type="ECO:0000256" key="1">
    <source>
        <dbReference type="SAM" id="SignalP"/>
    </source>
</evidence>
<dbReference type="EMBL" id="QDKH01000076">
    <property type="protein sequence ID" value="PWC09213.1"/>
    <property type="molecule type" value="Genomic_DNA"/>
</dbReference>
<dbReference type="Proteomes" id="UP000296159">
    <property type="component" value="Unassembled WGS sequence"/>
</dbReference>
<gene>
    <name evidence="2" type="ORF">DDT56_24325</name>
</gene>
<protein>
    <recommendedName>
        <fullName evidence="4">SH3 domain-containing protein</fullName>
    </recommendedName>
</protein>
<keyword evidence="1" id="KW-0732">Signal</keyword>
<organism evidence="2 3">
    <name type="scientific">Brenneria corticis</name>
    <dbReference type="NCBI Taxonomy" id="2173106"/>
    <lineage>
        <taxon>Bacteria</taxon>
        <taxon>Pseudomonadati</taxon>
        <taxon>Pseudomonadota</taxon>
        <taxon>Gammaproteobacteria</taxon>
        <taxon>Enterobacterales</taxon>
        <taxon>Pectobacteriaceae</taxon>
        <taxon>Brenneria</taxon>
    </lineage>
</organism>